<sequence>MARSPELPPEIILHILHHLDGFVPDLRRIALISRAWCGPAQSILHSSIYIDSNKKVDRLTQKYTDHPHLRAYASFVHLDGYKMSSYSEGMVIFEKTVMADGFESLMASFNEDGGGGIRDLYIESYQEWNEEMSRRISAHFPSVERLEIMRLTSTGDVQRILGKLMAGMHKLSSITLNLLRFDRPSHTVSEQTHTQPPTPPIEKPPIQLAHLTLSPANSAAEVLEFLNGPCFDFSRLRSLKLGWHYSESDSESTREQSDTAFAPLEKFLAAVGPHVTRLTIATPLRNADMERNLNVNDALGDIIAVRLLDRFAALKQLVFCAHVEAAFAGRSSEDYGHLFPVACHHAYSLAKKMERQSTVERVEVRTSPRTDEHSMLGLTNLQDHLLASGKFPYLRGYKVVDENGRREFGFNLDRIRR</sequence>
<evidence type="ECO:0000313" key="2">
    <source>
        <dbReference type="EMBL" id="KAL0568658.1"/>
    </source>
</evidence>
<proteinExistence type="predicted"/>
<feature type="domain" description="F-box" evidence="1">
    <location>
        <begin position="6"/>
        <end position="49"/>
    </location>
</feature>
<protein>
    <recommendedName>
        <fullName evidence="1">F-box domain-containing protein</fullName>
    </recommendedName>
</protein>
<accession>A0ABR3F0E0</accession>
<dbReference type="EMBL" id="JBAHYK010001285">
    <property type="protein sequence ID" value="KAL0568658.1"/>
    <property type="molecule type" value="Genomic_DNA"/>
</dbReference>
<evidence type="ECO:0000259" key="1">
    <source>
        <dbReference type="Pfam" id="PF12937"/>
    </source>
</evidence>
<dbReference type="CDD" id="cd09917">
    <property type="entry name" value="F-box_SF"/>
    <property type="match status" value="1"/>
</dbReference>
<dbReference type="Proteomes" id="UP001465976">
    <property type="component" value="Unassembled WGS sequence"/>
</dbReference>
<dbReference type="InterPro" id="IPR001810">
    <property type="entry name" value="F-box_dom"/>
</dbReference>
<dbReference type="InterPro" id="IPR036047">
    <property type="entry name" value="F-box-like_dom_sf"/>
</dbReference>
<dbReference type="Gene3D" id="1.20.1280.50">
    <property type="match status" value="1"/>
</dbReference>
<name>A0ABR3F0E0_9AGAR</name>
<dbReference type="SUPFAM" id="SSF81383">
    <property type="entry name" value="F-box domain"/>
    <property type="match status" value="1"/>
</dbReference>
<dbReference type="Pfam" id="PF12937">
    <property type="entry name" value="F-box-like"/>
    <property type="match status" value="1"/>
</dbReference>
<organism evidence="2 3">
    <name type="scientific">Marasmius crinis-equi</name>
    <dbReference type="NCBI Taxonomy" id="585013"/>
    <lineage>
        <taxon>Eukaryota</taxon>
        <taxon>Fungi</taxon>
        <taxon>Dikarya</taxon>
        <taxon>Basidiomycota</taxon>
        <taxon>Agaricomycotina</taxon>
        <taxon>Agaricomycetes</taxon>
        <taxon>Agaricomycetidae</taxon>
        <taxon>Agaricales</taxon>
        <taxon>Marasmiineae</taxon>
        <taxon>Marasmiaceae</taxon>
        <taxon>Marasmius</taxon>
    </lineage>
</organism>
<keyword evidence="3" id="KW-1185">Reference proteome</keyword>
<evidence type="ECO:0000313" key="3">
    <source>
        <dbReference type="Proteomes" id="UP001465976"/>
    </source>
</evidence>
<comment type="caution">
    <text evidence="2">The sequence shown here is derived from an EMBL/GenBank/DDBJ whole genome shotgun (WGS) entry which is preliminary data.</text>
</comment>
<reference evidence="2 3" key="1">
    <citation type="submission" date="2024-02" db="EMBL/GenBank/DDBJ databases">
        <title>A draft genome for the cacao thread blight pathogen Marasmius crinis-equi.</title>
        <authorList>
            <person name="Cohen S.P."/>
            <person name="Baruah I.K."/>
            <person name="Amoako-Attah I."/>
            <person name="Bukari Y."/>
            <person name="Meinhardt L.W."/>
            <person name="Bailey B.A."/>
        </authorList>
    </citation>
    <scope>NUCLEOTIDE SEQUENCE [LARGE SCALE GENOMIC DNA]</scope>
    <source>
        <strain evidence="2 3">GH-76</strain>
    </source>
</reference>
<gene>
    <name evidence="2" type="ORF">V5O48_013321</name>
</gene>